<evidence type="ECO:0000313" key="1">
    <source>
        <dbReference type="EMBL" id="QPS41894.1"/>
    </source>
</evidence>
<sequence length="103" mass="11188">MKTTTGYTKGRGDASVHARTRVFTWEDHQLIEIDVIGQLDSEHHFRILGSADEVAALAHELLDAAMKIRAIVGILPIRAPANSSCLTSTCCCRIGVKHGPHAQ</sequence>
<dbReference type="EMBL" id="CP065685">
    <property type="protein sequence ID" value="QPS41894.1"/>
    <property type="molecule type" value="Genomic_DNA"/>
</dbReference>
<dbReference type="KEGG" id="bhg:I6G56_00995"/>
<dbReference type="Proteomes" id="UP000594943">
    <property type="component" value="Plasmid unnamed"/>
</dbReference>
<proteinExistence type="predicted"/>
<dbReference type="RefSeq" id="WP_009917392.1">
    <property type="nucleotide sequence ID" value="NZ_CP013381.1"/>
</dbReference>
<protein>
    <submittedName>
        <fullName evidence="1">Uncharacterized protein</fullName>
    </submittedName>
</protein>
<organism evidence="1 2">
    <name type="scientific">Burkholderia humptydooensis</name>
    <dbReference type="NCBI Taxonomy" id="430531"/>
    <lineage>
        <taxon>Bacteria</taxon>
        <taxon>Pseudomonadati</taxon>
        <taxon>Pseudomonadota</taxon>
        <taxon>Betaproteobacteria</taxon>
        <taxon>Burkholderiales</taxon>
        <taxon>Burkholderiaceae</taxon>
        <taxon>Burkholderia</taxon>
        <taxon>pseudomallei group</taxon>
    </lineage>
</organism>
<accession>A0A7T2TXW1</accession>
<keyword evidence="1" id="KW-0614">Plasmid</keyword>
<reference evidence="1 2" key="1">
    <citation type="submission" date="2020-12" db="EMBL/GenBank/DDBJ databases">
        <title>FDA dAtabase for Regulatory Grade micrObial Sequences (FDA-ARGOS): Supporting development and validation of Infectious Disease Dx tests.</title>
        <authorList>
            <person name="Nelson B."/>
            <person name="Plummer A."/>
            <person name="Tallon L."/>
            <person name="Sadzewicz L."/>
            <person name="Zhao X."/>
            <person name="Boylan J."/>
            <person name="Ott S."/>
            <person name="Bowen H."/>
            <person name="Vavikolanu K."/>
            <person name="Mehta A."/>
            <person name="Aluvathingal J."/>
            <person name="Nadendla S."/>
            <person name="Myers T."/>
            <person name="Yan Y."/>
            <person name="Sichtig H."/>
        </authorList>
    </citation>
    <scope>NUCLEOTIDE SEQUENCE [LARGE SCALE GENOMIC DNA]</scope>
    <source>
        <strain evidence="1 2">FDAARGOS_899</strain>
        <plasmid evidence="1 2">unnamed</plasmid>
    </source>
</reference>
<evidence type="ECO:0000313" key="2">
    <source>
        <dbReference type="Proteomes" id="UP000594943"/>
    </source>
</evidence>
<name>A0A7T2TXW1_9BURK</name>
<dbReference type="AlphaFoldDB" id="A0A7T2TXW1"/>
<geneLocation type="plasmid" evidence="1 2">
    <name>unnamed</name>
</geneLocation>
<gene>
    <name evidence="1" type="ORF">I6G56_00995</name>
</gene>